<dbReference type="PANTHER" id="PTHR43289">
    <property type="entry name" value="MITOGEN-ACTIVATED PROTEIN KINASE KINASE KINASE 20-RELATED"/>
    <property type="match status" value="1"/>
</dbReference>
<keyword evidence="6" id="KW-0472">Membrane</keyword>
<keyword evidence="6" id="KW-1133">Transmembrane helix</keyword>
<evidence type="ECO:0000256" key="2">
    <source>
        <dbReference type="ARBA" id="ARBA00022741"/>
    </source>
</evidence>
<dbReference type="InterPro" id="IPR000719">
    <property type="entry name" value="Prot_kinase_dom"/>
</dbReference>
<proteinExistence type="predicted"/>
<gene>
    <name evidence="8" type="ordered locus">Hoch_4697</name>
</gene>
<evidence type="ECO:0000313" key="9">
    <source>
        <dbReference type="Proteomes" id="UP000001880"/>
    </source>
</evidence>
<dbReference type="GO" id="GO:0005524">
    <property type="term" value="F:ATP binding"/>
    <property type="evidence" value="ECO:0007669"/>
    <property type="project" value="UniProtKB-KW"/>
</dbReference>
<dbReference type="STRING" id="502025.Hoch_4697"/>
<dbReference type="Gene3D" id="1.10.510.10">
    <property type="entry name" value="Transferase(Phosphotransferase) domain 1"/>
    <property type="match status" value="1"/>
</dbReference>
<dbReference type="SUPFAM" id="SSF56112">
    <property type="entry name" value="Protein kinase-like (PK-like)"/>
    <property type="match status" value="1"/>
</dbReference>
<dbReference type="GO" id="GO:0004674">
    <property type="term" value="F:protein serine/threonine kinase activity"/>
    <property type="evidence" value="ECO:0007669"/>
    <property type="project" value="UniProtKB-KW"/>
</dbReference>
<protein>
    <submittedName>
        <fullName evidence="8">Serine/threonine protein kinase</fullName>
    </submittedName>
</protein>
<feature type="domain" description="Protein kinase" evidence="7">
    <location>
        <begin position="1"/>
        <end position="262"/>
    </location>
</feature>
<dbReference type="AlphaFoldDB" id="D0LRG0"/>
<organism evidence="8 9">
    <name type="scientific">Haliangium ochraceum (strain DSM 14365 / JCM 11303 / SMP-2)</name>
    <dbReference type="NCBI Taxonomy" id="502025"/>
    <lineage>
        <taxon>Bacteria</taxon>
        <taxon>Pseudomonadati</taxon>
        <taxon>Myxococcota</taxon>
        <taxon>Polyangia</taxon>
        <taxon>Haliangiales</taxon>
        <taxon>Kofleriaceae</taxon>
        <taxon>Haliangium</taxon>
    </lineage>
</organism>
<keyword evidence="2" id="KW-0547">Nucleotide-binding</keyword>
<dbReference type="PROSITE" id="PS00109">
    <property type="entry name" value="PROTEIN_KINASE_TYR"/>
    <property type="match status" value="1"/>
</dbReference>
<keyword evidence="6" id="KW-0812">Transmembrane</keyword>
<sequence length="606" mass="64151">MGEIFLAHLRGLAGFEKLVVIKRVLPHLAGEDRFRAMLLDEARIAALLSHPNVCQVQEVGEVEGEYYIAMEYLEGVTLADLLRRTAKREQVVAPRDGVAVIAQVCEGLHAAHELRDRRGQPMGLVHRDVSPSNVFLTTAGAAKMLDFGIAKTPDRLSQTRTGAIKGKWAYMSPEQILRQPLDRRSDVFALGIVLFEALTGLRLFYRKSEYEMCRAITETDAPPVRKYQPDLPPALGMVLARALARDPAQRFATAREMGMALLDASAGMGGPASPAHLAELVAGTFGPELAERRAFLEALDEGEGDGAGPGGGAGDGGAAAAELNAPSALPLAPVMTPDLPSGEESDLGLMRAVSEPRASSDMRAASEPPAATEPPSGSLVRSLAASSAQAAPQVPTPSAELSAPASPGAATGGARTRVRWLSALVTLALVGLGIAAFWLWPRGQDAQPRIETERGAVVFEGEGQDAGADADALAAADAPADAGAAGSAQPPEPDEPAARPRKRDRGERRKAASGSDFRRRVGQRGGALRACYEEHLRAGESFPLIELVMRIAPSGRVREASLAPARYQSQPLGRCLLGIVRGIDFGAQSAEVEVTIPLNFRLRRGD</sequence>
<keyword evidence="1" id="KW-0808">Transferase</keyword>
<accession>D0LRG0</accession>
<keyword evidence="4" id="KW-0067">ATP-binding</keyword>
<feature type="transmembrane region" description="Helical" evidence="6">
    <location>
        <begin position="420"/>
        <end position="440"/>
    </location>
</feature>
<dbReference type="InterPro" id="IPR011009">
    <property type="entry name" value="Kinase-like_dom_sf"/>
</dbReference>
<feature type="region of interest" description="Disordered" evidence="5">
    <location>
        <begin position="467"/>
        <end position="521"/>
    </location>
</feature>
<dbReference type="Gene3D" id="3.30.200.20">
    <property type="entry name" value="Phosphorylase Kinase, domain 1"/>
    <property type="match status" value="1"/>
</dbReference>
<dbReference type="eggNOG" id="COG0515">
    <property type="taxonomic scope" value="Bacteria"/>
</dbReference>
<dbReference type="Pfam" id="PF00069">
    <property type="entry name" value="Pkinase"/>
    <property type="match status" value="1"/>
</dbReference>
<dbReference type="KEGG" id="hoh:Hoch_4697"/>
<keyword evidence="8" id="KW-0723">Serine/threonine-protein kinase</keyword>
<name>D0LRG0_HALO1</name>
<reference evidence="8 9" key="1">
    <citation type="journal article" date="2010" name="Stand. Genomic Sci.">
        <title>Complete genome sequence of Haliangium ochraceum type strain (SMP-2).</title>
        <authorList>
            <consortium name="US DOE Joint Genome Institute (JGI-PGF)"/>
            <person name="Ivanova N."/>
            <person name="Daum C."/>
            <person name="Lang E."/>
            <person name="Abt B."/>
            <person name="Kopitz M."/>
            <person name="Saunders E."/>
            <person name="Lapidus A."/>
            <person name="Lucas S."/>
            <person name="Glavina Del Rio T."/>
            <person name="Nolan M."/>
            <person name="Tice H."/>
            <person name="Copeland A."/>
            <person name="Cheng J.F."/>
            <person name="Chen F."/>
            <person name="Bruce D."/>
            <person name="Goodwin L."/>
            <person name="Pitluck S."/>
            <person name="Mavromatis K."/>
            <person name="Pati A."/>
            <person name="Mikhailova N."/>
            <person name="Chen A."/>
            <person name="Palaniappan K."/>
            <person name="Land M."/>
            <person name="Hauser L."/>
            <person name="Chang Y.J."/>
            <person name="Jeffries C.D."/>
            <person name="Detter J.C."/>
            <person name="Brettin T."/>
            <person name="Rohde M."/>
            <person name="Goker M."/>
            <person name="Bristow J."/>
            <person name="Markowitz V."/>
            <person name="Eisen J.A."/>
            <person name="Hugenholtz P."/>
            <person name="Kyrpides N.C."/>
            <person name="Klenk H.P."/>
        </authorList>
    </citation>
    <scope>NUCLEOTIDE SEQUENCE [LARGE SCALE GENOMIC DNA]</scope>
    <source>
        <strain evidence="9">DSM 14365 / CIP 107738 / JCM 11303 / AJ 13395 / SMP-2</strain>
    </source>
</reference>
<evidence type="ECO:0000313" key="8">
    <source>
        <dbReference type="EMBL" id="ACY17188.1"/>
    </source>
</evidence>
<evidence type="ECO:0000256" key="3">
    <source>
        <dbReference type="ARBA" id="ARBA00022777"/>
    </source>
</evidence>
<keyword evidence="9" id="KW-1185">Reference proteome</keyword>
<feature type="region of interest" description="Disordered" evidence="5">
    <location>
        <begin position="301"/>
        <end position="320"/>
    </location>
</feature>
<feature type="region of interest" description="Disordered" evidence="5">
    <location>
        <begin position="353"/>
        <end position="412"/>
    </location>
</feature>
<evidence type="ECO:0000256" key="1">
    <source>
        <dbReference type="ARBA" id="ARBA00022679"/>
    </source>
</evidence>
<feature type="transmembrane region" description="Helical" evidence="6">
    <location>
        <begin position="187"/>
        <end position="205"/>
    </location>
</feature>
<dbReference type="InterPro" id="IPR008266">
    <property type="entry name" value="Tyr_kinase_AS"/>
</dbReference>
<dbReference type="PANTHER" id="PTHR43289:SF6">
    <property type="entry name" value="SERINE_THREONINE-PROTEIN KINASE NEKL-3"/>
    <property type="match status" value="1"/>
</dbReference>
<dbReference type="CDD" id="cd14014">
    <property type="entry name" value="STKc_PknB_like"/>
    <property type="match status" value="1"/>
</dbReference>
<dbReference type="PROSITE" id="PS50011">
    <property type="entry name" value="PROTEIN_KINASE_DOM"/>
    <property type="match status" value="1"/>
</dbReference>
<feature type="compositionally biased region" description="Low complexity" evidence="5">
    <location>
        <begin position="467"/>
        <end position="488"/>
    </location>
</feature>
<keyword evidence="3 8" id="KW-0418">Kinase</keyword>
<feature type="compositionally biased region" description="Gly residues" evidence="5">
    <location>
        <begin position="305"/>
        <end position="317"/>
    </location>
</feature>
<evidence type="ECO:0000256" key="4">
    <source>
        <dbReference type="ARBA" id="ARBA00022840"/>
    </source>
</evidence>
<dbReference type="HOGENOM" id="CLU_000288_151_5_7"/>
<evidence type="ECO:0000259" key="7">
    <source>
        <dbReference type="PROSITE" id="PS50011"/>
    </source>
</evidence>
<evidence type="ECO:0000256" key="5">
    <source>
        <dbReference type="SAM" id="MobiDB-lite"/>
    </source>
</evidence>
<dbReference type="EMBL" id="CP001804">
    <property type="protein sequence ID" value="ACY17188.1"/>
    <property type="molecule type" value="Genomic_DNA"/>
</dbReference>
<dbReference type="Proteomes" id="UP000001880">
    <property type="component" value="Chromosome"/>
</dbReference>
<feature type="compositionally biased region" description="Low complexity" evidence="5">
    <location>
        <begin position="365"/>
        <end position="412"/>
    </location>
</feature>
<evidence type="ECO:0000256" key="6">
    <source>
        <dbReference type="SAM" id="Phobius"/>
    </source>
</evidence>